<feature type="region of interest" description="Disordered" evidence="2">
    <location>
        <begin position="423"/>
        <end position="449"/>
    </location>
</feature>
<keyword evidence="1" id="KW-0175">Coiled coil</keyword>
<protein>
    <submittedName>
        <fullName evidence="3">Uncharacterized protein</fullName>
    </submittedName>
</protein>
<comment type="caution">
    <text evidence="3">The sequence shown here is derived from an EMBL/GenBank/DDBJ whole genome shotgun (WGS) entry which is preliminary data.</text>
</comment>
<feature type="compositionally biased region" description="Pro residues" evidence="2">
    <location>
        <begin position="262"/>
        <end position="272"/>
    </location>
</feature>
<proteinExistence type="predicted"/>
<evidence type="ECO:0000256" key="2">
    <source>
        <dbReference type="SAM" id="MobiDB-lite"/>
    </source>
</evidence>
<reference evidence="3" key="1">
    <citation type="journal article" date="2019" name="Sci. Rep.">
        <title>Draft genome of Tanacetum cinerariifolium, the natural source of mosquito coil.</title>
        <authorList>
            <person name="Yamashiro T."/>
            <person name="Shiraishi A."/>
            <person name="Satake H."/>
            <person name="Nakayama K."/>
        </authorList>
    </citation>
    <scope>NUCLEOTIDE SEQUENCE</scope>
</reference>
<evidence type="ECO:0000256" key="1">
    <source>
        <dbReference type="SAM" id="Coils"/>
    </source>
</evidence>
<dbReference type="AlphaFoldDB" id="A0A699GLB5"/>
<feature type="region of interest" description="Disordered" evidence="2">
    <location>
        <begin position="250"/>
        <end position="276"/>
    </location>
</feature>
<feature type="compositionally biased region" description="Basic and acidic residues" evidence="2">
    <location>
        <begin position="438"/>
        <end position="449"/>
    </location>
</feature>
<feature type="coiled-coil region" evidence="1">
    <location>
        <begin position="499"/>
        <end position="526"/>
    </location>
</feature>
<organism evidence="3">
    <name type="scientific">Tanacetum cinerariifolium</name>
    <name type="common">Dalmatian daisy</name>
    <name type="synonym">Chrysanthemum cinerariifolium</name>
    <dbReference type="NCBI Taxonomy" id="118510"/>
    <lineage>
        <taxon>Eukaryota</taxon>
        <taxon>Viridiplantae</taxon>
        <taxon>Streptophyta</taxon>
        <taxon>Embryophyta</taxon>
        <taxon>Tracheophyta</taxon>
        <taxon>Spermatophyta</taxon>
        <taxon>Magnoliopsida</taxon>
        <taxon>eudicotyledons</taxon>
        <taxon>Gunneridae</taxon>
        <taxon>Pentapetalae</taxon>
        <taxon>asterids</taxon>
        <taxon>campanulids</taxon>
        <taxon>Asterales</taxon>
        <taxon>Asteraceae</taxon>
        <taxon>Asteroideae</taxon>
        <taxon>Anthemideae</taxon>
        <taxon>Anthemidinae</taxon>
        <taxon>Tanacetum</taxon>
    </lineage>
</organism>
<accession>A0A699GLB5</accession>
<name>A0A699GLB5_TANCI</name>
<sequence length="527" mass="58854">MFDEYFNPPTIAVSLVPVANAPRAVDLADSSVSTSIEQHASSIIQKQTALGKDRSNPLTADSLLKTIWSSVHHLLINEVLTIPGQTTTGVNTPRSDDDRLKLMELTVFLLPKVEKVRIRVIVVDLQVFAVRHMLLLLVHKLLLFWTTVVIKQVNDVTRLQALVDKKKVVVTEAEIREILRLDDAEGVDCLPNEEIFAELARMGYEKPSTKLTRVGKGFLGVKTPLFKGMLVDQEVDAEGDADEHIEEATAGNAAQRDDTVQPPSPQPQPQPQPQQQVADFPMNLLQKALDACAALTRIVEYLEYDKAAQALEIQKLKRRVKKLEKRNKGRMIAEMDKDDVVVLMDDKEEDKKVEEAKDEPVKVHEVVEVVTTAKLIYEVTAASETVTAASVIIPTAKPQVPAALARVAATPSRRRKGVVIRNPKSESTTSTIIPAKTKSKDKGNPKEDPAVKRYQVLKRKPQTEGQARKNMIMYLKNVAGFKMDYFKGMSYDDIRLISEAKFNSNVAFLQKIKEQLEEEENRAATRA</sequence>
<feature type="coiled-coil region" evidence="1">
    <location>
        <begin position="306"/>
        <end position="333"/>
    </location>
</feature>
<dbReference type="EMBL" id="BKCJ010011733">
    <property type="protein sequence ID" value="GEU97435.1"/>
    <property type="molecule type" value="Genomic_DNA"/>
</dbReference>
<evidence type="ECO:0000313" key="3">
    <source>
        <dbReference type="EMBL" id="GEU97435.1"/>
    </source>
</evidence>
<gene>
    <name evidence="3" type="ORF">Tci_069413</name>
</gene>